<gene>
    <name evidence="3" type="ORF">TrVE_jg3695</name>
</gene>
<keyword evidence="2" id="KW-1133">Transmembrane helix</keyword>
<evidence type="ECO:0000313" key="3">
    <source>
        <dbReference type="EMBL" id="GMH49363.1"/>
    </source>
</evidence>
<protein>
    <submittedName>
        <fullName evidence="3">Uncharacterized protein</fullName>
    </submittedName>
</protein>
<feature type="transmembrane region" description="Helical" evidence="2">
    <location>
        <begin position="78"/>
        <end position="99"/>
    </location>
</feature>
<feature type="transmembrane region" description="Helical" evidence="2">
    <location>
        <begin position="237"/>
        <end position="257"/>
    </location>
</feature>
<feature type="transmembrane region" description="Helical" evidence="2">
    <location>
        <begin position="119"/>
        <end position="140"/>
    </location>
</feature>
<evidence type="ECO:0000256" key="2">
    <source>
        <dbReference type="SAM" id="Phobius"/>
    </source>
</evidence>
<feature type="transmembrane region" description="Helical" evidence="2">
    <location>
        <begin position="147"/>
        <end position="164"/>
    </location>
</feature>
<feature type="transmembrane region" description="Helical" evidence="2">
    <location>
        <begin position="170"/>
        <end position="189"/>
    </location>
</feature>
<dbReference type="AlphaFoldDB" id="A0A9W7DSQ8"/>
<feature type="compositionally biased region" description="Basic and acidic residues" evidence="1">
    <location>
        <begin position="1"/>
        <end position="11"/>
    </location>
</feature>
<proteinExistence type="predicted"/>
<keyword evidence="2" id="KW-0812">Transmembrane</keyword>
<keyword evidence="4" id="KW-1185">Reference proteome</keyword>
<organism evidence="3 4">
    <name type="scientific">Triparma verrucosa</name>
    <dbReference type="NCBI Taxonomy" id="1606542"/>
    <lineage>
        <taxon>Eukaryota</taxon>
        <taxon>Sar</taxon>
        <taxon>Stramenopiles</taxon>
        <taxon>Ochrophyta</taxon>
        <taxon>Bolidophyceae</taxon>
        <taxon>Parmales</taxon>
        <taxon>Triparmaceae</taxon>
        <taxon>Triparma</taxon>
    </lineage>
</organism>
<feature type="region of interest" description="Disordered" evidence="1">
    <location>
        <begin position="1"/>
        <end position="38"/>
    </location>
</feature>
<accession>A0A9W7DSQ8</accession>
<reference evidence="4" key="1">
    <citation type="journal article" date="2023" name="Commun. Biol.">
        <title>Genome analysis of Parmales, the sister group of diatoms, reveals the evolutionary specialization of diatoms from phago-mixotrophs to photoautotrophs.</title>
        <authorList>
            <person name="Ban H."/>
            <person name="Sato S."/>
            <person name="Yoshikawa S."/>
            <person name="Yamada K."/>
            <person name="Nakamura Y."/>
            <person name="Ichinomiya M."/>
            <person name="Sato N."/>
            <person name="Blanc-Mathieu R."/>
            <person name="Endo H."/>
            <person name="Kuwata A."/>
            <person name="Ogata H."/>
        </authorList>
    </citation>
    <scope>NUCLEOTIDE SEQUENCE [LARGE SCALE GENOMIC DNA]</scope>
    <source>
        <strain evidence="4">NIES 3699</strain>
    </source>
</reference>
<evidence type="ECO:0000256" key="1">
    <source>
        <dbReference type="SAM" id="MobiDB-lite"/>
    </source>
</evidence>
<keyword evidence="2" id="KW-0472">Membrane</keyword>
<name>A0A9W7DSQ8_9STRA</name>
<feature type="transmembrane region" description="Helical" evidence="2">
    <location>
        <begin position="264"/>
        <end position="281"/>
    </location>
</feature>
<sequence>MVKSIVIDRKSAKQQNADSSRKAENKRLFNASSPINSPKGKAQAAELFSSADVASNNASFLGNILSEFWAQPLGTKMITLFLLNTSLTFFTGTATIPWLTDYDSANGTSNSSNVLSLTIAQVFFEVIASLMLQFASLNFWSGGPTSLLVATVLMLSTFVKHIFVNDIMPPKALMALTGCVTGALVYSRYVGDGSSQVGRKAFVAYHALNAVVFSFNPEAPLMATFPQIEPGSDAERIGLHFLQVFSIMELLIAWMALQRSSRDCLAYAFMLIFISMLWHVLDGCRGPPVPVVFGCGVIALFNFKQTFGDDDVTKLRGGQRPPLVANF</sequence>
<evidence type="ECO:0000313" key="4">
    <source>
        <dbReference type="Proteomes" id="UP001165160"/>
    </source>
</evidence>
<dbReference type="EMBL" id="BRXX01000594">
    <property type="protein sequence ID" value="GMH49363.1"/>
    <property type="molecule type" value="Genomic_DNA"/>
</dbReference>
<comment type="caution">
    <text evidence="3">The sequence shown here is derived from an EMBL/GenBank/DDBJ whole genome shotgun (WGS) entry which is preliminary data.</text>
</comment>
<feature type="transmembrane region" description="Helical" evidence="2">
    <location>
        <begin position="287"/>
        <end position="303"/>
    </location>
</feature>
<feature type="transmembrane region" description="Helical" evidence="2">
    <location>
        <begin position="201"/>
        <end position="217"/>
    </location>
</feature>
<dbReference type="Proteomes" id="UP001165160">
    <property type="component" value="Unassembled WGS sequence"/>
</dbReference>